<sequence length="696" mass="81412">MVRPWVGWLCILLFITTVFYLYLSINAPIIKNPYLIPKNTDKLGPLDWKLRDFNKLSHERVILPNITKSKDCSPVHIAIVCAGYDSTIAFANTLKSIIFYRSRPLHFHLLVDEISLRSLNVLLNTWAVPEVAISYYRLEGWISTVEWIPNSHYSGVYGLLKLTLPDIIKEKRVLVLDIDVTVLNDISLLWDLFNEFNQEQAIGLVENQSNWYLKPSQPVQPWPALRKGFNTGIMLMDLQLLREKNFKHIWKSITVRVLKDISKTSLADQDVINAVIKYNSELLFEVDCLWNVQLSDHSLSEICLNKKGQVNIIHWNSPRKLNVRNRYAQDFKKTYQIFLELDGNLLRQRLIRCQTDEELSQTSSVEPCHEFYRRGRSIYRTHIFYLEFEHSMTSSDDILLATQCSFDRITFLEDLSKHWLGPISVALYLTDAEVQSFLKFFGESDHLRNRKNIAYHIVYKEGDYYPVNYLRNVAISHISFSYIFHLDIDFLPQLGLNVYLKNFIDDRKNFTESSKVALIIPAFETQRYRFTFPTSKEKLLKYLDLGTVSTFRYFVWPRGHAPTNFTMYRGATEPYEVFWEPDFEPFVVVPKTAPLFDTRFVGFGWNKVSFITHLAALGYRFLVLPDTFTIHRSHAPSWDLAKFRMDDSYRRCLKILKDSFVHDLIQKLGTGAVINLGKLFINRNDSSQNYNVNQRS</sequence>
<evidence type="ECO:0000313" key="1">
    <source>
        <dbReference type="EMBL" id="KAJ8676641.1"/>
    </source>
</evidence>
<organism evidence="1 2">
    <name type="scientific">Eretmocerus hayati</name>
    <dbReference type="NCBI Taxonomy" id="131215"/>
    <lineage>
        <taxon>Eukaryota</taxon>
        <taxon>Metazoa</taxon>
        <taxon>Ecdysozoa</taxon>
        <taxon>Arthropoda</taxon>
        <taxon>Hexapoda</taxon>
        <taxon>Insecta</taxon>
        <taxon>Pterygota</taxon>
        <taxon>Neoptera</taxon>
        <taxon>Endopterygota</taxon>
        <taxon>Hymenoptera</taxon>
        <taxon>Apocrita</taxon>
        <taxon>Proctotrupomorpha</taxon>
        <taxon>Chalcidoidea</taxon>
        <taxon>Aphelinidae</taxon>
        <taxon>Aphelininae</taxon>
        <taxon>Eretmocerus</taxon>
    </lineage>
</organism>
<keyword evidence="2" id="KW-1185">Reference proteome</keyword>
<evidence type="ECO:0000313" key="2">
    <source>
        <dbReference type="Proteomes" id="UP001239111"/>
    </source>
</evidence>
<accession>A0ACC2NZM8</accession>
<gene>
    <name evidence="1" type="ORF">QAD02_012428</name>
</gene>
<dbReference type="EMBL" id="CM056742">
    <property type="protein sequence ID" value="KAJ8676641.1"/>
    <property type="molecule type" value="Genomic_DNA"/>
</dbReference>
<protein>
    <submittedName>
        <fullName evidence="1">Uncharacterized protein</fullName>
    </submittedName>
</protein>
<name>A0ACC2NZM8_9HYME</name>
<reference evidence="1" key="1">
    <citation type="submission" date="2023-04" db="EMBL/GenBank/DDBJ databases">
        <title>A chromosome-level genome assembly of the parasitoid wasp Eretmocerus hayati.</title>
        <authorList>
            <person name="Zhong Y."/>
            <person name="Liu S."/>
            <person name="Liu Y."/>
        </authorList>
    </citation>
    <scope>NUCLEOTIDE SEQUENCE</scope>
    <source>
        <strain evidence="1">ZJU_SS_LIU_2023</strain>
    </source>
</reference>
<comment type="caution">
    <text evidence="1">The sequence shown here is derived from an EMBL/GenBank/DDBJ whole genome shotgun (WGS) entry which is preliminary data.</text>
</comment>
<dbReference type="Proteomes" id="UP001239111">
    <property type="component" value="Chromosome 2"/>
</dbReference>
<proteinExistence type="predicted"/>